<organism evidence="1 2">
    <name type="scientific">Streptomyces scabichelini</name>
    <dbReference type="NCBI Taxonomy" id="2711217"/>
    <lineage>
        <taxon>Bacteria</taxon>
        <taxon>Bacillati</taxon>
        <taxon>Actinomycetota</taxon>
        <taxon>Actinomycetes</taxon>
        <taxon>Kitasatosporales</taxon>
        <taxon>Streptomycetaceae</taxon>
        <taxon>Streptomyces</taxon>
    </lineage>
</organism>
<sequence>MSQYHYIFIHPGSPREQLLADISFACGVQLAPVSSECVDCIDYAASLGQAAVEVELSHEYEEDHGIPFGRYESLFTVRDFGSDLARQEALAREIFGRLASLGRYSLMLVLDLQQLIETAPQDRG</sequence>
<keyword evidence="2" id="KW-1185">Reference proteome</keyword>
<name>A0A6G4VNC3_9ACTN</name>
<accession>A0A6G4VNC3</accession>
<protein>
    <submittedName>
        <fullName evidence="1">Uncharacterized protein</fullName>
    </submittedName>
</protein>
<gene>
    <name evidence="1" type="ORF">G5C60_49155</name>
</gene>
<evidence type="ECO:0000313" key="2">
    <source>
        <dbReference type="Proteomes" id="UP000472335"/>
    </source>
</evidence>
<dbReference type="EMBL" id="JAAKZY010000366">
    <property type="protein sequence ID" value="NGO15345.1"/>
    <property type="molecule type" value="Genomic_DNA"/>
</dbReference>
<dbReference type="AlphaFoldDB" id="A0A6G4VNC3"/>
<evidence type="ECO:0000313" key="1">
    <source>
        <dbReference type="EMBL" id="NGO15345.1"/>
    </source>
</evidence>
<proteinExistence type="predicted"/>
<reference evidence="1 2" key="1">
    <citation type="submission" date="2020-02" db="EMBL/GenBank/DDBJ databases">
        <title>Whole-genome analyses of novel actinobacteria.</title>
        <authorList>
            <person name="Sahin N."/>
            <person name="Gencbay T."/>
        </authorList>
    </citation>
    <scope>NUCLEOTIDE SEQUENCE [LARGE SCALE GENOMIC DNA]</scope>
    <source>
        <strain evidence="1 2">HC44</strain>
    </source>
</reference>
<dbReference type="RefSeq" id="WP_165270563.1">
    <property type="nucleotide sequence ID" value="NZ_JAAKZY010000366.1"/>
</dbReference>
<dbReference type="Proteomes" id="UP000472335">
    <property type="component" value="Unassembled WGS sequence"/>
</dbReference>
<comment type="caution">
    <text evidence="1">The sequence shown here is derived from an EMBL/GenBank/DDBJ whole genome shotgun (WGS) entry which is preliminary data.</text>
</comment>